<evidence type="ECO:0000313" key="3">
    <source>
        <dbReference type="Proteomes" id="UP000094056"/>
    </source>
</evidence>
<keyword evidence="1" id="KW-1133">Transmembrane helix</keyword>
<feature type="non-terminal residue" evidence="2">
    <location>
        <position position="1"/>
    </location>
</feature>
<keyword evidence="1" id="KW-0472">Membrane</keyword>
<gene>
    <name evidence="2" type="ORF">SCARUB_04575</name>
</gene>
<evidence type="ECO:0000256" key="1">
    <source>
        <dbReference type="SAM" id="Phobius"/>
    </source>
</evidence>
<protein>
    <submittedName>
        <fullName evidence="2">Uncharacterized protein</fullName>
    </submittedName>
</protein>
<organism evidence="2 3">
    <name type="scientific">Candidatus Scalindua rubra</name>
    <dbReference type="NCBI Taxonomy" id="1872076"/>
    <lineage>
        <taxon>Bacteria</taxon>
        <taxon>Pseudomonadati</taxon>
        <taxon>Planctomycetota</taxon>
        <taxon>Candidatus Brocadiia</taxon>
        <taxon>Candidatus Brocadiales</taxon>
        <taxon>Candidatus Scalinduaceae</taxon>
        <taxon>Candidatus Scalindua</taxon>
    </lineage>
</organism>
<sequence length="49" mass="5498">PIRAVETKLKIVASIISAIAIGYIYLTYRSYKKENKHNISESEGQSKSV</sequence>
<accession>A0A1E3X3V3</accession>
<name>A0A1E3X3V3_9BACT</name>
<comment type="caution">
    <text evidence="2">The sequence shown here is derived from an EMBL/GenBank/DDBJ whole genome shotgun (WGS) entry which is preliminary data.</text>
</comment>
<dbReference type="AlphaFoldDB" id="A0A1E3X3V3"/>
<dbReference type="EMBL" id="MAYW01000245">
    <property type="protein sequence ID" value="ODS30311.1"/>
    <property type="molecule type" value="Genomic_DNA"/>
</dbReference>
<feature type="transmembrane region" description="Helical" evidence="1">
    <location>
        <begin position="12"/>
        <end position="28"/>
    </location>
</feature>
<proteinExistence type="predicted"/>
<evidence type="ECO:0000313" key="2">
    <source>
        <dbReference type="EMBL" id="ODS30311.1"/>
    </source>
</evidence>
<dbReference type="Proteomes" id="UP000094056">
    <property type="component" value="Unassembled WGS sequence"/>
</dbReference>
<keyword evidence="1" id="KW-0812">Transmembrane</keyword>
<reference evidence="2 3" key="1">
    <citation type="submission" date="2016-07" db="EMBL/GenBank/DDBJ databases">
        <title>Draft genome of Scalindua rubra, obtained from a brine-seawater interface in the Red Sea, sheds light on salt adaptation in anammox bacteria.</title>
        <authorList>
            <person name="Speth D.R."/>
            <person name="Lagkouvardos I."/>
            <person name="Wang Y."/>
            <person name="Qian P.-Y."/>
            <person name="Dutilh B.E."/>
            <person name="Jetten M.S."/>
        </authorList>
    </citation>
    <scope>NUCLEOTIDE SEQUENCE [LARGE SCALE GENOMIC DNA]</scope>
    <source>
        <strain evidence="2">BSI-1</strain>
    </source>
</reference>